<dbReference type="PANTHER" id="PTHR11749">
    <property type="entry name" value="RIBULOSE-5-PHOSPHATE-3-EPIMERASE"/>
    <property type="match status" value="1"/>
</dbReference>
<dbReference type="PROSITE" id="PS01086">
    <property type="entry name" value="RIBUL_P_3_EPIMER_2"/>
    <property type="match status" value="1"/>
</dbReference>
<feature type="binding site" evidence="10 14">
    <location>
        <begin position="142"/>
        <end position="145"/>
    </location>
    <ligand>
        <name>substrate</name>
    </ligand>
</feature>
<evidence type="ECO:0000256" key="3">
    <source>
        <dbReference type="ARBA" id="ARBA00001941"/>
    </source>
</evidence>
<dbReference type="NCBIfam" id="TIGR01163">
    <property type="entry name" value="rpe"/>
    <property type="match status" value="1"/>
</dbReference>
<comment type="cofactor">
    <cofactor evidence="5">
        <name>Fe(2+)</name>
        <dbReference type="ChEBI" id="CHEBI:29033"/>
    </cofactor>
</comment>
<comment type="pathway">
    <text evidence="10">Carbohydrate degradation.</text>
</comment>
<keyword evidence="10 11" id="KW-0119">Carbohydrate metabolism</keyword>
<comment type="cofactor">
    <cofactor evidence="2">
        <name>Mn(2+)</name>
        <dbReference type="ChEBI" id="CHEBI:29035"/>
    </cofactor>
</comment>
<gene>
    <name evidence="10 15" type="primary">rpe</name>
    <name evidence="15" type="ORF">H9771_10370</name>
</gene>
<feature type="binding site" evidence="10 13">
    <location>
        <position position="66"/>
    </location>
    <ligand>
        <name>a divalent metal cation</name>
        <dbReference type="ChEBI" id="CHEBI:60240"/>
    </ligand>
</feature>
<evidence type="ECO:0000256" key="12">
    <source>
        <dbReference type="PIRSR" id="PIRSR001461-1"/>
    </source>
</evidence>
<dbReference type="GO" id="GO:0004750">
    <property type="term" value="F:D-ribulose-phosphate 3-epimerase activity"/>
    <property type="evidence" value="ECO:0007669"/>
    <property type="project" value="UniProtKB-UniRule"/>
</dbReference>
<dbReference type="GO" id="GO:0005737">
    <property type="term" value="C:cytoplasm"/>
    <property type="evidence" value="ECO:0007669"/>
    <property type="project" value="UniProtKB-ARBA"/>
</dbReference>
<dbReference type="SUPFAM" id="SSF51366">
    <property type="entry name" value="Ribulose-phoshate binding barrel"/>
    <property type="match status" value="1"/>
</dbReference>
<evidence type="ECO:0000256" key="14">
    <source>
        <dbReference type="PIRSR" id="PIRSR001461-3"/>
    </source>
</evidence>
<keyword evidence="13" id="KW-0170">Cobalt</keyword>
<evidence type="ECO:0000256" key="6">
    <source>
        <dbReference type="ARBA" id="ARBA00009541"/>
    </source>
</evidence>
<comment type="cofactor">
    <cofactor evidence="10 13">
        <name>a divalent metal cation</name>
        <dbReference type="ChEBI" id="CHEBI:60240"/>
    </cofactor>
    <text evidence="10 13">Binds 1 divalent metal cation per subunit.</text>
</comment>
<dbReference type="InterPro" id="IPR013785">
    <property type="entry name" value="Aldolase_TIM"/>
</dbReference>
<feature type="active site" description="Proton donor" evidence="10 12">
    <location>
        <position position="175"/>
    </location>
</feature>
<evidence type="ECO:0000256" key="4">
    <source>
        <dbReference type="ARBA" id="ARBA00001947"/>
    </source>
</evidence>
<accession>A0A9D2MIB3</accession>
<keyword evidence="8 10" id="KW-0479">Metal-binding</keyword>
<dbReference type="PIRSF" id="PIRSF001461">
    <property type="entry name" value="RPE"/>
    <property type="match status" value="1"/>
</dbReference>
<dbReference type="GO" id="GO:0019323">
    <property type="term" value="P:pentose catabolic process"/>
    <property type="evidence" value="ECO:0007669"/>
    <property type="project" value="UniProtKB-UniRule"/>
</dbReference>
<reference evidence="15" key="2">
    <citation type="submission" date="2021-04" db="EMBL/GenBank/DDBJ databases">
        <authorList>
            <person name="Gilroy R."/>
        </authorList>
    </citation>
    <scope>NUCLEOTIDE SEQUENCE</scope>
    <source>
        <strain evidence="15">ChiHjej9B8-13557</strain>
    </source>
</reference>
<dbReference type="GO" id="GO:0006098">
    <property type="term" value="P:pentose-phosphate shunt"/>
    <property type="evidence" value="ECO:0007669"/>
    <property type="project" value="UniProtKB-UniRule"/>
</dbReference>
<comment type="catalytic activity">
    <reaction evidence="1 10 11">
        <text>D-ribulose 5-phosphate = D-xylulose 5-phosphate</text>
        <dbReference type="Rhea" id="RHEA:13677"/>
        <dbReference type="ChEBI" id="CHEBI:57737"/>
        <dbReference type="ChEBI" id="CHEBI:58121"/>
        <dbReference type="EC" id="5.1.3.1"/>
    </reaction>
</comment>
<dbReference type="AlphaFoldDB" id="A0A9D2MIB3"/>
<sequence length="216" mass="22174">MAIISPSILSADFCRLGDECRLALDAGAEMLHFDVMDGHFVPNISFGVPVLASLHKGVPSGFFDVHLMISRPLSYVDAFAKAGAGLINFHLESEDDPAAVLAAIRAAGCKTGMTIKPGTPAGALYPWLEQLDLVLVMSVEPGFGGQKFLPSALDKLAALKAERQARGLDFLLEVDGGVNAETAPLCTAAGADVLVAGSAIFAAADPAAAVGALAAV</sequence>
<feature type="binding site" evidence="10 14">
    <location>
        <position position="66"/>
    </location>
    <ligand>
        <name>substrate</name>
    </ligand>
</feature>
<reference evidence="15" key="1">
    <citation type="journal article" date="2021" name="PeerJ">
        <title>Extensive microbial diversity within the chicken gut microbiome revealed by metagenomics and culture.</title>
        <authorList>
            <person name="Gilroy R."/>
            <person name="Ravi A."/>
            <person name="Getino M."/>
            <person name="Pursley I."/>
            <person name="Horton D.L."/>
            <person name="Alikhan N.F."/>
            <person name="Baker D."/>
            <person name="Gharbi K."/>
            <person name="Hall N."/>
            <person name="Watson M."/>
            <person name="Adriaenssens E.M."/>
            <person name="Foster-Nyarko E."/>
            <person name="Jarju S."/>
            <person name="Secka A."/>
            <person name="Antonio M."/>
            <person name="Oren A."/>
            <person name="Chaudhuri R.R."/>
            <person name="La Ragione R."/>
            <person name="Hildebrand F."/>
            <person name="Pallen M.J."/>
        </authorList>
    </citation>
    <scope>NUCLEOTIDE SEQUENCE</scope>
    <source>
        <strain evidence="15">ChiHjej9B8-13557</strain>
    </source>
</reference>
<comment type="caution">
    <text evidence="15">The sequence shown here is derived from an EMBL/GenBank/DDBJ whole genome shotgun (WGS) entry which is preliminary data.</text>
</comment>
<evidence type="ECO:0000256" key="13">
    <source>
        <dbReference type="PIRSR" id="PIRSR001461-2"/>
    </source>
</evidence>
<comment type="similarity">
    <text evidence="6 10 11">Belongs to the ribulose-phosphate 3-epimerase family.</text>
</comment>
<comment type="cofactor">
    <cofactor evidence="4">
        <name>Zn(2+)</name>
        <dbReference type="ChEBI" id="CHEBI:29105"/>
    </cofactor>
</comment>
<evidence type="ECO:0000313" key="16">
    <source>
        <dbReference type="Proteomes" id="UP000824211"/>
    </source>
</evidence>
<dbReference type="EMBL" id="DWXX01000196">
    <property type="protein sequence ID" value="HJB60033.1"/>
    <property type="molecule type" value="Genomic_DNA"/>
</dbReference>
<name>A0A9D2MIB3_9FIRM</name>
<feature type="binding site" evidence="10 13">
    <location>
        <position position="175"/>
    </location>
    <ligand>
        <name>a divalent metal cation</name>
        <dbReference type="ChEBI" id="CHEBI:60240"/>
    </ligand>
</feature>
<dbReference type="CDD" id="cd00429">
    <property type="entry name" value="RPE"/>
    <property type="match status" value="1"/>
</dbReference>
<dbReference type="Proteomes" id="UP000824211">
    <property type="component" value="Unassembled WGS sequence"/>
</dbReference>
<comment type="function">
    <text evidence="10">Catalyzes the reversible epimerization of D-ribulose 5-phosphate to D-xylulose 5-phosphate.</text>
</comment>
<evidence type="ECO:0000313" key="15">
    <source>
        <dbReference type="EMBL" id="HJB60033.1"/>
    </source>
</evidence>
<dbReference type="EC" id="5.1.3.1" evidence="7 10"/>
<dbReference type="NCBIfam" id="NF004076">
    <property type="entry name" value="PRK05581.1-4"/>
    <property type="match status" value="1"/>
</dbReference>
<feature type="binding site" evidence="14">
    <location>
        <position position="177"/>
    </location>
    <ligand>
        <name>substrate</name>
    </ligand>
</feature>
<keyword evidence="13" id="KW-0862">Zinc</keyword>
<dbReference type="PROSITE" id="PS01085">
    <property type="entry name" value="RIBUL_P_3_EPIMER_1"/>
    <property type="match status" value="1"/>
</dbReference>
<evidence type="ECO:0000256" key="1">
    <source>
        <dbReference type="ARBA" id="ARBA00001782"/>
    </source>
</evidence>
<dbReference type="InterPro" id="IPR000056">
    <property type="entry name" value="Ribul_P_3_epim-like"/>
</dbReference>
<feature type="binding site" evidence="10 14">
    <location>
        <begin position="197"/>
        <end position="198"/>
    </location>
    <ligand>
        <name>substrate</name>
    </ligand>
</feature>
<evidence type="ECO:0000256" key="11">
    <source>
        <dbReference type="PIRNR" id="PIRNR001461"/>
    </source>
</evidence>
<evidence type="ECO:0000256" key="10">
    <source>
        <dbReference type="HAMAP-Rule" id="MF_02227"/>
    </source>
</evidence>
<feature type="binding site" evidence="10 13">
    <location>
        <position position="32"/>
    </location>
    <ligand>
        <name>a divalent metal cation</name>
        <dbReference type="ChEBI" id="CHEBI:60240"/>
    </ligand>
</feature>
<keyword evidence="13" id="KW-0464">Manganese</keyword>
<protein>
    <recommendedName>
        <fullName evidence="7 10">Ribulose-phosphate 3-epimerase</fullName>
        <ecNumber evidence="7 10">5.1.3.1</ecNumber>
    </recommendedName>
</protein>
<dbReference type="InterPro" id="IPR011060">
    <property type="entry name" value="RibuloseP-bd_barrel"/>
</dbReference>
<feature type="binding site" evidence="10">
    <location>
        <begin position="175"/>
        <end position="177"/>
    </location>
    <ligand>
        <name>substrate</name>
    </ligand>
</feature>
<evidence type="ECO:0000256" key="5">
    <source>
        <dbReference type="ARBA" id="ARBA00001954"/>
    </source>
</evidence>
<feature type="binding site" evidence="10 14">
    <location>
        <position position="7"/>
    </location>
    <ligand>
        <name>substrate</name>
    </ligand>
</feature>
<feature type="active site" description="Proton acceptor" evidence="10 12">
    <location>
        <position position="34"/>
    </location>
</feature>
<dbReference type="HAMAP" id="MF_02227">
    <property type="entry name" value="RPE"/>
    <property type="match status" value="1"/>
</dbReference>
<evidence type="ECO:0000256" key="9">
    <source>
        <dbReference type="ARBA" id="ARBA00023235"/>
    </source>
</evidence>
<evidence type="ECO:0000256" key="2">
    <source>
        <dbReference type="ARBA" id="ARBA00001936"/>
    </source>
</evidence>
<organism evidence="15 16">
    <name type="scientific">Candidatus Faecalibacterium faecipullorum</name>
    <dbReference type="NCBI Taxonomy" id="2838578"/>
    <lineage>
        <taxon>Bacteria</taxon>
        <taxon>Bacillati</taxon>
        <taxon>Bacillota</taxon>
        <taxon>Clostridia</taxon>
        <taxon>Eubacteriales</taxon>
        <taxon>Oscillospiraceae</taxon>
        <taxon>Faecalibacterium</taxon>
    </lineage>
</organism>
<proteinExistence type="inferred from homology"/>
<evidence type="ECO:0000256" key="8">
    <source>
        <dbReference type="ARBA" id="ARBA00022723"/>
    </source>
</evidence>
<dbReference type="GO" id="GO:0046872">
    <property type="term" value="F:metal ion binding"/>
    <property type="evidence" value="ECO:0007669"/>
    <property type="project" value="UniProtKB-UniRule"/>
</dbReference>
<evidence type="ECO:0000256" key="7">
    <source>
        <dbReference type="ARBA" id="ARBA00013188"/>
    </source>
</evidence>
<feature type="binding site" evidence="10 13">
    <location>
        <position position="34"/>
    </location>
    <ligand>
        <name>a divalent metal cation</name>
        <dbReference type="ChEBI" id="CHEBI:60240"/>
    </ligand>
</feature>
<comment type="cofactor">
    <cofactor evidence="3">
        <name>Co(2+)</name>
        <dbReference type="ChEBI" id="CHEBI:48828"/>
    </cofactor>
</comment>
<dbReference type="Gene3D" id="3.20.20.70">
    <property type="entry name" value="Aldolase class I"/>
    <property type="match status" value="1"/>
</dbReference>
<keyword evidence="9 10" id="KW-0413">Isomerase</keyword>
<dbReference type="InterPro" id="IPR026019">
    <property type="entry name" value="Ribul_P_3_epim"/>
</dbReference>
<dbReference type="Pfam" id="PF00834">
    <property type="entry name" value="Ribul_P_3_epim"/>
    <property type="match status" value="1"/>
</dbReference>
<dbReference type="FunFam" id="3.20.20.70:FF:000004">
    <property type="entry name" value="Ribulose-phosphate 3-epimerase"/>
    <property type="match status" value="1"/>
</dbReference>